<gene>
    <name evidence="8" type="ORF">UFOPK3674_01815</name>
</gene>
<evidence type="ECO:0000313" key="8">
    <source>
        <dbReference type="EMBL" id="CAB4940844.1"/>
    </source>
</evidence>
<dbReference type="InterPro" id="IPR009075">
    <property type="entry name" value="AcylCo_DH/oxidase_C"/>
</dbReference>
<dbReference type="PANTHER" id="PTHR43884">
    <property type="entry name" value="ACYL-COA DEHYDROGENASE"/>
    <property type="match status" value="1"/>
</dbReference>
<keyword evidence="4" id="KW-0274">FAD</keyword>
<dbReference type="Pfam" id="PF00441">
    <property type="entry name" value="Acyl-CoA_dh_1"/>
    <property type="match status" value="1"/>
</dbReference>
<evidence type="ECO:0000256" key="3">
    <source>
        <dbReference type="ARBA" id="ARBA00022630"/>
    </source>
</evidence>
<dbReference type="Pfam" id="PF02771">
    <property type="entry name" value="Acyl-CoA_dh_N"/>
    <property type="match status" value="1"/>
</dbReference>
<evidence type="ECO:0000259" key="7">
    <source>
        <dbReference type="Pfam" id="PF02771"/>
    </source>
</evidence>
<evidence type="ECO:0000256" key="2">
    <source>
        <dbReference type="ARBA" id="ARBA00009347"/>
    </source>
</evidence>
<evidence type="ECO:0000256" key="1">
    <source>
        <dbReference type="ARBA" id="ARBA00001974"/>
    </source>
</evidence>
<keyword evidence="3" id="KW-0285">Flavoprotein</keyword>
<reference evidence="8" key="1">
    <citation type="submission" date="2020-05" db="EMBL/GenBank/DDBJ databases">
        <authorList>
            <person name="Chiriac C."/>
            <person name="Salcher M."/>
            <person name="Ghai R."/>
            <person name="Kavagutti S V."/>
        </authorList>
    </citation>
    <scope>NUCLEOTIDE SEQUENCE</scope>
</reference>
<dbReference type="AlphaFoldDB" id="A0A6J7JDW5"/>
<dbReference type="GO" id="GO:0003995">
    <property type="term" value="F:acyl-CoA dehydrogenase activity"/>
    <property type="evidence" value="ECO:0007669"/>
    <property type="project" value="TreeGrafter"/>
</dbReference>
<keyword evidence="5" id="KW-0560">Oxidoreductase</keyword>
<name>A0A6J7JDW5_9ZZZZ</name>
<accession>A0A6J7JDW5</accession>
<comment type="cofactor">
    <cofactor evidence="1">
        <name>FAD</name>
        <dbReference type="ChEBI" id="CHEBI:57692"/>
    </cofactor>
</comment>
<evidence type="ECO:0000259" key="6">
    <source>
        <dbReference type="Pfam" id="PF00441"/>
    </source>
</evidence>
<proteinExistence type="inferred from homology"/>
<organism evidence="8">
    <name type="scientific">freshwater metagenome</name>
    <dbReference type="NCBI Taxonomy" id="449393"/>
    <lineage>
        <taxon>unclassified sequences</taxon>
        <taxon>metagenomes</taxon>
        <taxon>ecological metagenomes</taxon>
    </lineage>
</organism>
<dbReference type="InterPro" id="IPR009100">
    <property type="entry name" value="AcylCoA_DH/oxidase_NM_dom_sf"/>
</dbReference>
<dbReference type="Gene3D" id="1.10.540.10">
    <property type="entry name" value="Acyl-CoA dehydrogenase/oxidase, N-terminal domain"/>
    <property type="match status" value="1"/>
</dbReference>
<dbReference type="GO" id="GO:0050660">
    <property type="term" value="F:flavin adenine dinucleotide binding"/>
    <property type="evidence" value="ECO:0007669"/>
    <property type="project" value="InterPro"/>
</dbReference>
<dbReference type="Gene3D" id="1.20.140.10">
    <property type="entry name" value="Butyryl-CoA Dehydrogenase, subunit A, domain 3"/>
    <property type="match status" value="1"/>
</dbReference>
<dbReference type="SUPFAM" id="SSF56645">
    <property type="entry name" value="Acyl-CoA dehydrogenase NM domain-like"/>
    <property type="match status" value="1"/>
</dbReference>
<evidence type="ECO:0000256" key="5">
    <source>
        <dbReference type="ARBA" id="ARBA00023002"/>
    </source>
</evidence>
<dbReference type="InterPro" id="IPR013786">
    <property type="entry name" value="AcylCoA_DH/ox_N"/>
</dbReference>
<dbReference type="InterPro" id="IPR037069">
    <property type="entry name" value="AcylCoA_DH/ox_N_sf"/>
</dbReference>
<feature type="domain" description="Acyl-CoA dehydrogenase/oxidase N-terminal" evidence="7">
    <location>
        <begin position="3"/>
        <end position="95"/>
    </location>
</feature>
<evidence type="ECO:0000256" key="4">
    <source>
        <dbReference type="ARBA" id="ARBA00022827"/>
    </source>
</evidence>
<comment type="similarity">
    <text evidence="2">Belongs to the acyl-CoA dehydrogenase family.</text>
</comment>
<feature type="domain" description="Acyl-CoA dehydrogenase/oxidase C-terminal" evidence="6">
    <location>
        <begin position="206"/>
        <end position="320"/>
    </location>
</feature>
<protein>
    <submittedName>
        <fullName evidence="8">Unannotated protein</fullName>
    </submittedName>
</protein>
<dbReference type="SUPFAM" id="SSF47203">
    <property type="entry name" value="Acyl-CoA dehydrogenase C-terminal domain-like"/>
    <property type="match status" value="1"/>
</dbReference>
<dbReference type="PANTHER" id="PTHR43884:SF20">
    <property type="entry name" value="ACYL-COA DEHYDROGENASE FADE28"/>
    <property type="match status" value="1"/>
</dbReference>
<dbReference type="InterPro" id="IPR036250">
    <property type="entry name" value="AcylCo_DH-like_C"/>
</dbReference>
<sequence>MSERSLLADAVATFFGEQCAGEVVEHIEAGADARPLWNDTEELGLTLASVPEEAGGGGGTLVDGLTVLRSAGRQAVPLPLAETGLLAGWALAEAGLQVPEGMIAVAPVRREDRVTITVDGDTAVLEGRALRVPWAAAADHLVVVAEDADGALHTALIAPSDAAIEPGLSIAHEPRDTVVLSGVRVAAGAFAPLPATIDELQLRGALSRSVQMLGAMEKALEISVQFAKDRAQFGRPIAKFQAVQHMLAGIAREVAVSRSAVELAATAASENGVTEAWLEIAAAKVVTGRAAGLVSAPAHQVHGAMGVTKEYHLSILTRRMWSWRDEFGRESYWAQRIGAAAFASDGGVWDLVSSGRVPLDLARTA</sequence>
<dbReference type="EMBL" id="CAFBMX010000010">
    <property type="protein sequence ID" value="CAB4940844.1"/>
    <property type="molecule type" value="Genomic_DNA"/>
</dbReference>